<dbReference type="Proteomes" id="UP000622552">
    <property type="component" value="Unassembled WGS sequence"/>
</dbReference>
<evidence type="ECO:0000259" key="7">
    <source>
        <dbReference type="PROSITE" id="PS50110"/>
    </source>
</evidence>
<evidence type="ECO:0000313" key="9">
    <source>
        <dbReference type="Proteomes" id="UP000622552"/>
    </source>
</evidence>
<dbReference type="Pfam" id="PF00072">
    <property type="entry name" value="Response_reg"/>
    <property type="match status" value="1"/>
</dbReference>
<dbReference type="SMART" id="SM00448">
    <property type="entry name" value="REC"/>
    <property type="match status" value="1"/>
</dbReference>
<dbReference type="GO" id="GO:0000160">
    <property type="term" value="P:phosphorelay signal transduction system"/>
    <property type="evidence" value="ECO:0007669"/>
    <property type="project" value="InterPro"/>
</dbReference>
<keyword evidence="3 8" id="KW-0238">DNA-binding</keyword>
<dbReference type="CDD" id="cd06170">
    <property type="entry name" value="LuxR_C_like"/>
    <property type="match status" value="1"/>
</dbReference>
<feature type="domain" description="Response regulatory" evidence="7">
    <location>
        <begin position="5"/>
        <end position="121"/>
    </location>
</feature>
<dbReference type="SUPFAM" id="SSF52172">
    <property type="entry name" value="CheY-like"/>
    <property type="match status" value="1"/>
</dbReference>
<organism evidence="8 9">
    <name type="scientific">Longispora fulva</name>
    <dbReference type="NCBI Taxonomy" id="619741"/>
    <lineage>
        <taxon>Bacteria</taxon>
        <taxon>Bacillati</taxon>
        <taxon>Actinomycetota</taxon>
        <taxon>Actinomycetes</taxon>
        <taxon>Micromonosporales</taxon>
        <taxon>Micromonosporaceae</taxon>
        <taxon>Longispora</taxon>
    </lineage>
</organism>
<accession>A0A8J7GI72</accession>
<dbReference type="InterPro" id="IPR058245">
    <property type="entry name" value="NreC/VraR/RcsB-like_REC"/>
</dbReference>
<gene>
    <name evidence="8" type="ORF">IW245_003316</name>
</gene>
<evidence type="ECO:0000256" key="3">
    <source>
        <dbReference type="ARBA" id="ARBA00023125"/>
    </source>
</evidence>
<protein>
    <submittedName>
        <fullName evidence="8">DNA-binding NarL/FixJ family response regulator</fullName>
    </submittedName>
</protein>
<dbReference type="PANTHER" id="PTHR44688">
    <property type="entry name" value="DNA-BINDING TRANSCRIPTIONAL ACTIVATOR DEVR_DOSR"/>
    <property type="match status" value="1"/>
</dbReference>
<dbReference type="Pfam" id="PF00196">
    <property type="entry name" value="GerE"/>
    <property type="match status" value="1"/>
</dbReference>
<dbReference type="SUPFAM" id="SSF46894">
    <property type="entry name" value="C-terminal effector domain of the bipartite response regulators"/>
    <property type="match status" value="1"/>
</dbReference>
<dbReference type="GO" id="GO:0006355">
    <property type="term" value="P:regulation of DNA-templated transcription"/>
    <property type="evidence" value="ECO:0007669"/>
    <property type="project" value="InterPro"/>
</dbReference>
<sequence length="213" mass="23216">MDSMLVLLVDDHPVFAEALATRLAAEPDIEVLPVVSDSAGALAAIAREQPDVVLLDLVLGEDSGLTVLERIRARYPAIKVVMVTAVEDPDQTVAAVRGGAAAWLPKSVGAEELVRVLRGVVRGEAWMPPRLLALVLDRLTRPPDFDRDPLAVLTDREREVLRCMVDGLSRAEIAAKLYVSTNTARTHTQNILTKLHCHSVLEAVSLARRHGMR</sequence>
<dbReference type="SMART" id="SM00421">
    <property type="entry name" value="HTH_LUXR"/>
    <property type="match status" value="1"/>
</dbReference>
<evidence type="ECO:0000259" key="6">
    <source>
        <dbReference type="PROSITE" id="PS50043"/>
    </source>
</evidence>
<dbReference type="InterPro" id="IPR016032">
    <property type="entry name" value="Sig_transdc_resp-reg_C-effctor"/>
</dbReference>
<comment type="caution">
    <text evidence="8">The sequence shown here is derived from an EMBL/GenBank/DDBJ whole genome shotgun (WGS) entry which is preliminary data.</text>
</comment>
<keyword evidence="4" id="KW-0804">Transcription</keyword>
<evidence type="ECO:0000256" key="4">
    <source>
        <dbReference type="ARBA" id="ARBA00023163"/>
    </source>
</evidence>
<dbReference type="PROSITE" id="PS50110">
    <property type="entry name" value="RESPONSE_REGULATORY"/>
    <property type="match status" value="1"/>
</dbReference>
<keyword evidence="9" id="KW-1185">Reference proteome</keyword>
<dbReference type="InterPro" id="IPR001789">
    <property type="entry name" value="Sig_transdc_resp-reg_receiver"/>
</dbReference>
<evidence type="ECO:0000313" key="8">
    <source>
        <dbReference type="EMBL" id="MBG6137122.1"/>
    </source>
</evidence>
<feature type="modified residue" description="4-aspartylphosphate" evidence="5">
    <location>
        <position position="56"/>
    </location>
</feature>
<dbReference type="EMBL" id="JADOUF010000001">
    <property type="protein sequence ID" value="MBG6137122.1"/>
    <property type="molecule type" value="Genomic_DNA"/>
</dbReference>
<dbReference type="GO" id="GO:0003677">
    <property type="term" value="F:DNA binding"/>
    <property type="evidence" value="ECO:0007669"/>
    <property type="project" value="UniProtKB-KW"/>
</dbReference>
<feature type="domain" description="HTH luxR-type" evidence="6">
    <location>
        <begin position="146"/>
        <end position="211"/>
    </location>
</feature>
<dbReference type="PANTHER" id="PTHR44688:SF16">
    <property type="entry name" value="DNA-BINDING TRANSCRIPTIONAL ACTIVATOR DEVR_DOSR"/>
    <property type="match status" value="1"/>
</dbReference>
<evidence type="ECO:0000256" key="5">
    <source>
        <dbReference type="PROSITE-ProRule" id="PRU00169"/>
    </source>
</evidence>
<dbReference type="Gene3D" id="3.40.50.2300">
    <property type="match status" value="1"/>
</dbReference>
<proteinExistence type="predicted"/>
<dbReference type="InterPro" id="IPR011006">
    <property type="entry name" value="CheY-like_superfamily"/>
</dbReference>
<name>A0A8J7GI72_9ACTN</name>
<reference evidence="8" key="1">
    <citation type="submission" date="2020-11" db="EMBL/GenBank/DDBJ databases">
        <title>Sequencing the genomes of 1000 actinobacteria strains.</title>
        <authorList>
            <person name="Klenk H.-P."/>
        </authorList>
    </citation>
    <scope>NUCLEOTIDE SEQUENCE</scope>
    <source>
        <strain evidence="8">DSM 45356</strain>
    </source>
</reference>
<dbReference type="CDD" id="cd17535">
    <property type="entry name" value="REC_NarL-like"/>
    <property type="match status" value="1"/>
</dbReference>
<evidence type="ECO:0000256" key="2">
    <source>
        <dbReference type="ARBA" id="ARBA00023015"/>
    </source>
</evidence>
<dbReference type="PROSITE" id="PS50043">
    <property type="entry name" value="HTH_LUXR_2"/>
    <property type="match status" value="1"/>
</dbReference>
<dbReference type="PRINTS" id="PR00038">
    <property type="entry name" value="HTHLUXR"/>
</dbReference>
<dbReference type="InterPro" id="IPR000792">
    <property type="entry name" value="Tscrpt_reg_LuxR_C"/>
</dbReference>
<keyword evidence="2" id="KW-0805">Transcription regulation</keyword>
<evidence type="ECO:0000256" key="1">
    <source>
        <dbReference type="ARBA" id="ARBA00022553"/>
    </source>
</evidence>
<dbReference type="AlphaFoldDB" id="A0A8J7GI72"/>
<keyword evidence="1 5" id="KW-0597">Phosphoprotein</keyword>